<dbReference type="Proteomes" id="UP000249061">
    <property type="component" value="Unassembled WGS sequence"/>
</dbReference>
<dbReference type="Gene3D" id="2.120.10.80">
    <property type="entry name" value="Kelch-type beta propeller"/>
    <property type="match status" value="2"/>
</dbReference>
<reference evidence="3 4" key="1">
    <citation type="submission" date="2017-08" db="EMBL/GenBank/DDBJ databases">
        <title>Infants hospitalized years apart are colonized by the same room-sourced microbial strains.</title>
        <authorList>
            <person name="Brooks B."/>
            <person name="Olm M.R."/>
            <person name="Firek B.A."/>
            <person name="Baker R."/>
            <person name="Thomas B.C."/>
            <person name="Morowitz M.J."/>
            <person name="Banfield J.F."/>
        </authorList>
    </citation>
    <scope>NUCLEOTIDE SEQUENCE [LARGE SCALE GENOMIC DNA]</scope>
    <source>
        <strain evidence="3">S2_003_000_R2_14</strain>
    </source>
</reference>
<dbReference type="PANTHER" id="PTHR46647:SF1">
    <property type="entry name" value="RAB9 EFFECTOR PROTEIN WITH KELCH MOTIFS"/>
    <property type="match status" value="1"/>
</dbReference>
<dbReference type="PANTHER" id="PTHR46647">
    <property type="entry name" value="RAB9 EFFECTOR PROTEIN WITH KELCH MOTIFS"/>
    <property type="match status" value="1"/>
</dbReference>
<keyword evidence="2" id="KW-0677">Repeat</keyword>
<evidence type="ECO:0000313" key="4">
    <source>
        <dbReference type="Proteomes" id="UP000249061"/>
    </source>
</evidence>
<gene>
    <name evidence="3" type="ORF">DI536_08540</name>
</gene>
<dbReference type="InterPro" id="IPR015915">
    <property type="entry name" value="Kelch-typ_b-propeller"/>
</dbReference>
<protein>
    <submittedName>
        <fullName evidence="3">Uncharacterized protein</fullName>
    </submittedName>
</protein>
<accession>A0A2W5TSJ4</accession>
<dbReference type="InterPro" id="IPR052124">
    <property type="entry name" value="Rab9_kelch_effector"/>
</dbReference>
<evidence type="ECO:0000313" key="3">
    <source>
        <dbReference type="EMBL" id="PZR15486.1"/>
    </source>
</evidence>
<evidence type="ECO:0000256" key="1">
    <source>
        <dbReference type="ARBA" id="ARBA00022441"/>
    </source>
</evidence>
<dbReference type="Pfam" id="PF24681">
    <property type="entry name" value="Kelch_KLHDC2_KLHL20_DRC7"/>
    <property type="match status" value="1"/>
</dbReference>
<dbReference type="EMBL" id="QFQP01000005">
    <property type="protein sequence ID" value="PZR15486.1"/>
    <property type="molecule type" value="Genomic_DNA"/>
</dbReference>
<dbReference type="SUPFAM" id="SSF117281">
    <property type="entry name" value="Kelch motif"/>
    <property type="match status" value="1"/>
</dbReference>
<dbReference type="InterPro" id="IPR011043">
    <property type="entry name" value="Gal_Oxase/kelch_b-propeller"/>
</dbReference>
<dbReference type="AlphaFoldDB" id="A0A2W5TSJ4"/>
<comment type="caution">
    <text evidence="3">The sequence shown here is derived from an EMBL/GenBank/DDBJ whole genome shotgun (WGS) entry which is preliminary data.</text>
</comment>
<proteinExistence type="predicted"/>
<keyword evidence="1" id="KW-0880">Kelch repeat</keyword>
<sequence>MLRPMRLRVFALLCLGFMGCPDPEPGSCREDGDCKRGEACCDGKCRNVETDSTNCGGCNVVCAFDNTTPSCSAGRCQLNCKQGFGNCDGVRDNGCEYVTANDVNNCGVCGKVCMSVNAAPVCSESRCSTGQCDEHFGNCNDDDIDGCEIDTRVSLNHCGACGNRCVLAHATARCETSACAVASCETNWGNCDGQPANGCERDFTSDALHCGACNKACGPGQQCVDSLCRANELIVFGGRLNFVSSSVFRDVTKFDLATNQFVALSPTGNIPGRAGHVAGWDLPRNRMVVFGGIDGAGTAVANDTWVLDFAVVPPAWSKLTTTGTPPTPRYASAAAVDTREWKFYVFGGTTEAGAPLSDLYVLDLATAKWTEVHGSAADGGPGVRFNARAAYDPVERKVLLYGGNHGVIFTDLGELWQFDTTTKWWIPSPIPPYPSGWAPARAAGALFGGHPAHLFSGVVSLMNPPAVVFDDTQAIDVSNTEPWTNLNKFGPRARFNAAHVERDGLLYVYAGGEVDNEGQRTLHDFWVFTPDGGTWSMVNDGGLSVNPSARLSATMIAR</sequence>
<organism evidence="3 4">
    <name type="scientific">Archangium gephyra</name>
    <dbReference type="NCBI Taxonomy" id="48"/>
    <lineage>
        <taxon>Bacteria</taxon>
        <taxon>Pseudomonadati</taxon>
        <taxon>Myxococcota</taxon>
        <taxon>Myxococcia</taxon>
        <taxon>Myxococcales</taxon>
        <taxon>Cystobacterineae</taxon>
        <taxon>Archangiaceae</taxon>
        <taxon>Archangium</taxon>
    </lineage>
</organism>
<evidence type="ECO:0000256" key="2">
    <source>
        <dbReference type="ARBA" id="ARBA00022737"/>
    </source>
</evidence>
<dbReference type="SUPFAM" id="SSF50965">
    <property type="entry name" value="Galactose oxidase, central domain"/>
    <property type="match status" value="1"/>
</dbReference>
<dbReference type="PROSITE" id="PS51257">
    <property type="entry name" value="PROKAR_LIPOPROTEIN"/>
    <property type="match status" value="1"/>
</dbReference>
<name>A0A2W5TSJ4_9BACT</name>